<dbReference type="FunFam" id="2.40.110.10:FF:000014">
    <property type="entry name" value="Probable acyl-CoA dehydrogenase"/>
    <property type="match status" value="1"/>
</dbReference>
<evidence type="ECO:0000256" key="3">
    <source>
        <dbReference type="ARBA" id="ARBA00022630"/>
    </source>
</evidence>
<sequence>MHADQDPDQPYPEIREAVRSLCAGFDSAYWQRVEEQEAFPESFVQALTQAGWLSALIPEAYGGSGLSLTAASVIMEEINRSGGNSGACHGQMYVMGCLLRHGSDAQKQRWLPAIASGELRMQSMAVTEPSTGTDTTKLKTTAVRHGDKYLVNGQKVWISRVQHSDLMLLLARTTPLDQVRRKSDGLSVFVVDLRDAIGKGLTVKPIRNMVNHETNELFFDNLEVPADNLIGEEGKGLKYILDGLNAERILIAAECIGDGYWFVERASNYARDRIVFDRPIGQNQAVQFPIARAYVNVEAASLMRYKAARLFDAGRPCGKEANIAKLLAADASWEAANVCLQTHGGFGFAAEYDIERKFRETRLYQVAPISTNLILSYVAEHVLELPRSF</sequence>
<evidence type="ECO:0000313" key="10">
    <source>
        <dbReference type="Proteomes" id="UP000255168"/>
    </source>
</evidence>
<evidence type="ECO:0000256" key="4">
    <source>
        <dbReference type="ARBA" id="ARBA00022827"/>
    </source>
</evidence>
<dbReference type="AlphaFoldDB" id="A0A375HU55"/>
<dbReference type="Proteomes" id="UP000256710">
    <property type="component" value="Unassembled WGS sequence"/>
</dbReference>
<feature type="domain" description="Acyl-CoA oxidase/dehydrogenase middle" evidence="6">
    <location>
        <begin position="123"/>
        <end position="221"/>
    </location>
</feature>
<dbReference type="RefSeq" id="WP_018009027.1">
    <property type="nucleotide sequence ID" value="NZ_AQUR01000107.1"/>
</dbReference>
<keyword evidence="3" id="KW-0285">Flavoprotein</keyword>
<dbReference type="InterPro" id="IPR006091">
    <property type="entry name" value="Acyl-CoA_Oxase/DH_mid-dom"/>
</dbReference>
<dbReference type="InterPro" id="IPR009075">
    <property type="entry name" value="AcylCo_DH/oxidase_C"/>
</dbReference>
<proteinExistence type="inferred from homology"/>
<feature type="domain" description="Acyl-CoA dehydrogenase/oxidase C-terminal" evidence="5">
    <location>
        <begin position="234"/>
        <end position="367"/>
    </location>
</feature>
<organism evidence="9 10">
    <name type="scientific">Cupriavidus neocaledonicus</name>
    <dbReference type="NCBI Taxonomy" id="1040979"/>
    <lineage>
        <taxon>Bacteria</taxon>
        <taxon>Pseudomonadati</taxon>
        <taxon>Pseudomonadota</taxon>
        <taxon>Betaproteobacteria</taxon>
        <taxon>Burkholderiales</taxon>
        <taxon>Burkholderiaceae</taxon>
        <taxon>Cupriavidus</taxon>
    </lineage>
</organism>
<dbReference type="Pfam" id="PF02771">
    <property type="entry name" value="Acyl-CoA_dh_N"/>
    <property type="match status" value="1"/>
</dbReference>
<dbReference type="InterPro" id="IPR046373">
    <property type="entry name" value="Acyl-CoA_Oxase/DH_mid-dom_sf"/>
</dbReference>
<dbReference type="GO" id="GO:0050660">
    <property type="term" value="F:flavin adenine dinucleotide binding"/>
    <property type="evidence" value="ECO:0007669"/>
    <property type="project" value="InterPro"/>
</dbReference>
<evidence type="ECO:0000259" key="6">
    <source>
        <dbReference type="Pfam" id="PF02770"/>
    </source>
</evidence>
<keyword evidence="8" id="KW-0560">Oxidoreductase</keyword>
<dbReference type="Gene3D" id="1.10.540.10">
    <property type="entry name" value="Acyl-CoA dehydrogenase/oxidase, N-terminal domain"/>
    <property type="match status" value="1"/>
</dbReference>
<dbReference type="InterPro" id="IPR006089">
    <property type="entry name" value="Acyl-CoA_DH_CS"/>
</dbReference>
<dbReference type="SUPFAM" id="SSF56645">
    <property type="entry name" value="Acyl-CoA dehydrogenase NM domain-like"/>
    <property type="match status" value="1"/>
</dbReference>
<reference evidence="10 11" key="1">
    <citation type="submission" date="2018-01" db="EMBL/GenBank/DDBJ databases">
        <authorList>
            <person name="Clerissi C."/>
        </authorList>
    </citation>
    <scope>NUCLEOTIDE SEQUENCE [LARGE SCALE GENOMIC DNA]</scope>
    <source>
        <strain evidence="8">Cupriavidus taiwanensis STM 6082</strain>
        <strain evidence="9">Cupriavidus taiwanensis STM 6160</strain>
        <plasmid evidence="10">ii</plasmid>
        <plasmid evidence="9">II</plasmid>
    </source>
</reference>
<dbReference type="Gene3D" id="1.20.140.10">
    <property type="entry name" value="Butyryl-CoA Dehydrogenase, subunit A, domain 3"/>
    <property type="match status" value="1"/>
</dbReference>
<keyword evidence="4" id="KW-0274">FAD</keyword>
<dbReference type="InterPro" id="IPR036250">
    <property type="entry name" value="AcylCo_DH-like_C"/>
</dbReference>
<keyword evidence="9" id="KW-0614">Plasmid</keyword>
<evidence type="ECO:0000313" key="8">
    <source>
        <dbReference type="EMBL" id="SOZ40122.1"/>
    </source>
</evidence>
<dbReference type="GO" id="GO:0008470">
    <property type="term" value="F:3-methylbutanoyl-CoA dehydrogenase activity"/>
    <property type="evidence" value="ECO:0007669"/>
    <property type="project" value="UniProtKB-EC"/>
</dbReference>
<evidence type="ECO:0000256" key="2">
    <source>
        <dbReference type="ARBA" id="ARBA00009347"/>
    </source>
</evidence>
<dbReference type="Pfam" id="PF02770">
    <property type="entry name" value="Acyl-CoA_dh_M"/>
    <property type="match status" value="1"/>
</dbReference>
<dbReference type="InterPro" id="IPR009100">
    <property type="entry name" value="AcylCoA_DH/oxidase_NM_dom_sf"/>
</dbReference>
<dbReference type="PROSITE" id="PS00073">
    <property type="entry name" value="ACYL_COA_DH_2"/>
    <property type="match status" value="1"/>
</dbReference>
<feature type="domain" description="Acyl-CoA dehydrogenase/oxidase N-terminal" evidence="7">
    <location>
        <begin position="13"/>
        <end position="118"/>
    </location>
</feature>
<evidence type="ECO:0000313" key="9">
    <source>
        <dbReference type="EMBL" id="SPD60536.1"/>
    </source>
</evidence>
<dbReference type="InterPro" id="IPR037069">
    <property type="entry name" value="AcylCoA_DH/ox_N_sf"/>
</dbReference>
<dbReference type="FunFam" id="1.20.140.10:FF:000012">
    <property type="entry name" value="Acyl-CoA dehydrogenase fadE12"/>
    <property type="match status" value="1"/>
</dbReference>
<keyword evidence="11" id="KW-1185">Reference proteome</keyword>
<dbReference type="Gene3D" id="2.40.110.10">
    <property type="entry name" value="Butyryl-CoA Dehydrogenase, subunit A, domain 2"/>
    <property type="match status" value="1"/>
</dbReference>
<evidence type="ECO:0000259" key="5">
    <source>
        <dbReference type="Pfam" id="PF00441"/>
    </source>
</evidence>
<comment type="cofactor">
    <cofactor evidence="1">
        <name>FAD</name>
        <dbReference type="ChEBI" id="CHEBI:57692"/>
    </cofactor>
</comment>
<dbReference type="InterPro" id="IPR013786">
    <property type="entry name" value="AcylCoA_DH/ox_N"/>
</dbReference>
<evidence type="ECO:0000259" key="7">
    <source>
        <dbReference type="Pfam" id="PF02771"/>
    </source>
</evidence>
<evidence type="ECO:0000256" key="1">
    <source>
        <dbReference type="ARBA" id="ARBA00001974"/>
    </source>
</evidence>
<dbReference type="EMBL" id="OFTC01000046">
    <property type="protein sequence ID" value="SOZ40122.1"/>
    <property type="molecule type" value="Genomic_DNA"/>
</dbReference>
<accession>A0A375HU55</accession>
<evidence type="ECO:0000313" key="11">
    <source>
        <dbReference type="Proteomes" id="UP000256710"/>
    </source>
</evidence>
<dbReference type="SUPFAM" id="SSF47203">
    <property type="entry name" value="Acyl-CoA dehydrogenase C-terminal domain-like"/>
    <property type="match status" value="1"/>
</dbReference>
<dbReference type="PANTHER" id="PTHR43884:SF12">
    <property type="entry name" value="ISOVALERYL-COA DEHYDROGENASE, MITOCHONDRIAL-RELATED"/>
    <property type="match status" value="1"/>
</dbReference>
<dbReference type="Proteomes" id="UP000255168">
    <property type="component" value="Plasmid II"/>
</dbReference>
<dbReference type="EMBL" id="LT984807">
    <property type="protein sequence ID" value="SPD60536.1"/>
    <property type="molecule type" value="Genomic_DNA"/>
</dbReference>
<dbReference type="PANTHER" id="PTHR43884">
    <property type="entry name" value="ACYL-COA DEHYDROGENASE"/>
    <property type="match status" value="1"/>
</dbReference>
<protein>
    <submittedName>
        <fullName evidence="9">Acyl-CoA dehydrogenase</fullName>
        <ecNumber evidence="8">1.3.8.4</ecNumber>
    </submittedName>
</protein>
<dbReference type="Pfam" id="PF00441">
    <property type="entry name" value="Acyl-CoA_dh_1"/>
    <property type="match status" value="1"/>
</dbReference>
<geneLocation type="plasmid" evidence="9">
    <name>II</name>
</geneLocation>
<dbReference type="PIRSF" id="PIRSF016578">
    <property type="entry name" value="HsaA"/>
    <property type="match status" value="1"/>
</dbReference>
<name>A0A375HU55_9BURK</name>
<comment type="similarity">
    <text evidence="2">Belongs to the acyl-CoA dehydrogenase family.</text>
</comment>
<geneLocation type="plasmid" evidence="10">
    <name>ii</name>
</geneLocation>
<dbReference type="FunFam" id="1.10.540.10:FF:000013">
    <property type="entry name" value="Acyl-CoA dehydrogenase"/>
    <property type="match status" value="1"/>
</dbReference>
<dbReference type="EC" id="1.3.8.4" evidence="8"/>
<gene>
    <name evidence="8" type="ORF">CBM2605_B70117</name>
    <name evidence="9" type="ORF">CBM2607_MP21194</name>
</gene>